<proteinExistence type="predicted"/>
<dbReference type="PANTHER" id="PTHR43747">
    <property type="entry name" value="FAD-BINDING PROTEIN"/>
    <property type="match status" value="1"/>
</dbReference>
<keyword evidence="4" id="KW-1185">Reference proteome</keyword>
<accession>A0A2G4YR78</accession>
<dbReference type="InterPro" id="IPR036188">
    <property type="entry name" value="FAD/NAD-bd_sf"/>
</dbReference>
<dbReference type="GO" id="GO:0000166">
    <property type="term" value="F:nucleotide binding"/>
    <property type="evidence" value="ECO:0007669"/>
    <property type="project" value="UniProtKB-KW"/>
</dbReference>
<dbReference type="InterPro" id="IPR006905">
    <property type="entry name" value="Flavin_halogenase"/>
</dbReference>
<feature type="binding site" evidence="2">
    <location>
        <position position="218"/>
    </location>
    <ligand>
        <name>FAD</name>
        <dbReference type="ChEBI" id="CHEBI:57692"/>
    </ligand>
</feature>
<evidence type="ECO:0000313" key="4">
    <source>
        <dbReference type="Proteomes" id="UP000229730"/>
    </source>
</evidence>
<feature type="binding site" evidence="2">
    <location>
        <position position="109"/>
    </location>
    <ligand>
        <name>7-chloro-L-tryptophan</name>
        <dbReference type="ChEBI" id="CHEBI:58713"/>
    </ligand>
</feature>
<keyword evidence="2" id="KW-0274">FAD</keyword>
<gene>
    <name evidence="3" type="ORF">CRD36_08840</name>
</gene>
<dbReference type="GO" id="GO:0004497">
    <property type="term" value="F:monooxygenase activity"/>
    <property type="evidence" value="ECO:0007669"/>
    <property type="project" value="InterPro"/>
</dbReference>
<evidence type="ECO:0000256" key="2">
    <source>
        <dbReference type="PIRSR" id="PIRSR011396-2"/>
    </source>
</evidence>
<dbReference type="PIRSF" id="PIRSF011396">
    <property type="entry name" value="Trp_halogenase"/>
    <property type="match status" value="1"/>
</dbReference>
<evidence type="ECO:0000313" key="3">
    <source>
        <dbReference type="EMBL" id="PHZ84825.1"/>
    </source>
</evidence>
<dbReference type="InParanoid" id="A0A2G4YR78"/>
<dbReference type="Proteomes" id="UP000229730">
    <property type="component" value="Unassembled WGS sequence"/>
</dbReference>
<feature type="binding site" evidence="2">
    <location>
        <position position="378"/>
    </location>
    <ligand>
        <name>L-tryptophan</name>
        <dbReference type="ChEBI" id="CHEBI:57912"/>
    </ligand>
</feature>
<organism evidence="3 4">
    <name type="scientific">Paremcibacter congregatus</name>
    <dbReference type="NCBI Taxonomy" id="2043170"/>
    <lineage>
        <taxon>Bacteria</taxon>
        <taxon>Pseudomonadati</taxon>
        <taxon>Pseudomonadota</taxon>
        <taxon>Alphaproteobacteria</taxon>
        <taxon>Emcibacterales</taxon>
        <taxon>Emcibacteraceae</taxon>
        <taxon>Paremcibacter</taxon>
    </lineage>
</organism>
<dbReference type="SUPFAM" id="SSF51905">
    <property type="entry name" value="FAD/NAD(P)-binding domain"/>
    <property type="match status" value="1"/>
</dbReference>
<evidence type="ECO:0000256" key="1">
    <source>
        <dbReference type="PIRSR" id="PIRSR011396-1"/>
    </source>
</evidence>
<feature type="binding site" evidence="2">
    <location>
        <position position="369"/>
    </location>
    <ligand>
        <name>FAD</name>
        <dbReference type="ChEBI" id="CHEBI:57692"/>
    </ligand>
</feature>
<dbReference type="EMBL" id="PDEM01000020">
    <property type="protein sequence ID" value="PHZ84825.1"/>
    <property type="molecule type" value="Genomic_DNA"/>
</dbReference>
<dbReference type="AlphaFoldDB" id="A0A2G4YR78"/>
<sequence>MPRWYRYIKSDVWQVFRRNANSEGILRADTAIKSIVIVGGGTAGWLAANYLARCLKAGPGDDFSITLIESPDIPTIGVGEGTVPSMRQTLKFLGISETEFIRECDATFKQSIEFVDWLHVPKDGKHHRYYHLFDDPIRQDFDLTPYWLKGCAGATNYADAVSMQSLFCDQSRGPKHITTPEYEGASGYAYHLDAVKFAKLLTRHATERHSVRHLLGNVTQVVVKDNGHVDYLDTDRCGRLQADFYVDCSGFASLLVGGALGVPFIDKGGELFVDHAVAIQVPYADPEGPIASQTISTARDAGWIWDIGLSARRGTGYVYSSKYTDHDTAEQVIRDYIGPAADELPCRKIPMRIGYRETFWQGNCVAIGLSQGFIEPLEATALLMVDGACRMLAEQFPTDSAALDGAAKRYNRLLRYGYDRVIDFIKLHYYLSRRDDSAFWIDNRRAETVSDHLLERLDQWRYAPPSAYDFFSKFEVFNLENYLYVLYGMDFVTDMASHGARYPEDEAARRLFDQIRQARNNAAVQMPDHRGLIDKIHKFGLQKT</sequence>
<comment type="caution">
    <text evidence="3">The sequence shown here is derived from an EMBL/GenBank/DDBJ whole genome shotgun (WGS) entry which is preliminary data.</text>
</comment>
<name>A0A2G4YR78_9PROT</name>
<dbReference type="OrthoDB" id="7178350at2"/>
<dbReference type="InterPro" id="IPR033856">
    <property type="entry name" value="Trp_halogen"/>
</dbReference>
<dbReference type="Pfam" id="PF04820">
    <property type="entry name" value="Trp_halogenase"/>
    <property type="match status" value="1"/>
</dbReference>
<reference evidence="3 4" key="1">
    <citation type="submission" date="2017-10" db="EMBL/GenBank/DDBJ databases">
        <title>Frigbacter circumglobatus gen. nov. sp. nov., isolated from sediment cultured in situ.</title>
        <authorList>
            <person name="Zhao Z."/>
        </authorList>
    </citation>
    <scope>NUCLEOTIDE SEQUENCE [LARGE SCALE GENOMIC DNA]</scope>
    <source>
        <strain evidence="3 4">ZYL</strain>
    </source>
</reference>
<dbReference type="InterPro" id="IPR050816">
    <property type="entry name" value="Flavin-dep_Halogenase_NPB"/>
</dbReference>
<dbReference type="PANTHER" id="PTHR43747:SF4">
    <property type="entry name" value="FLAVIN-DEPENDENT TRYPTOPHAN HALOGENASE"/>
    <property type="match status" value="1"/>
</dbReference>
<feature type="active site" evidence="1">
    <location>
        <position position="109"/>
    </location>
</feature>
<keyword evidence="2" id="KW-0547">Nucleotide-binding</keyword>
<dbReference type="Gene3D" id="3.50.50.60">
    <property type="entry name" value="FAD/NAD(P)-binding domain"/>
    <property type="match status" value="1"/>
</dbReference>
<keyword evidence="2" id="KW-0285">Flavoprotein</keyword>
<feature type="binding site" evidence="2">
    <location>
        <begin position="40"/>
        <end position="43"/>
    </location>
    <ligand>
        <name>FAD</name>
        <dbReference type="ChEBI" id="CHEBI:57692"/>
    </ligand>
</feature>
<protein>
    <submittedName>
        <fullName evidence="3">Tryptophan halogenase</fullName>
    </submittedName>
</protein>